<proteinExistence type="predicted"/>
<keyword evidence="1" id="KW-0812">Transmembrane</keyword>
<sequence length="297" mass="34873">MDSYRANLMRKRYVFFFIGFIGLVYFIYCTVRTSVFIRNQDRVNMVFYGRISVFYSFGQDNVNYVVPFSSQIEFLVPGGYGYYKVGALGKLVSLERKPDLFRRAFSVNTSSFVDIYFYPRNPIVYYDPSGSSYELPTVSDIFFSATNGSFLDRLFVWYYFLNKNKTQFEGIADLPIKKEMQRVFFDREEFFKLYQGYFYKKSYRKEKNTVQLIYTKSFKTAELISQLLEGEGIRVVDISLREKPVPPTCLISQNTRPVSRTTEMLRIFFACKLGNESSEISDILFVLGPLEEEFLVE</sequence>
<evidence type="ECO:0000313" key="2">
    <source>
        <dbReference type="EMBL" id="PIS15771.1"/>
    </source>
</evidence>
<dbReference type="EMBL" id="PEZG01000042">
    <property type="protein sequence ID" value="PIS15771.1"/>
    <property type="molecule type" value="Genomic_DNA"/>
</dbReference>
<name>A0A2H0WT41_9BACT</name>
<evidence type="ECO:0008006" key="4">
    <source>
        <dbReference type="Google" id="ProtNLM"/>
    </source>
</evidence>
<keyword evidence="1" id="KW-1133">Transmembrane helix</keyword>
<keyword evidence="1" id="KW-0472">Membrane</keyword>
<dbReference type="AlphaFoldDB" id="A0A2H0WT41"/>
<evidence type="ECO:0000313" key="3">
    <source>
        <dbReference type="Proteomes" id="UP000231198"/>
    </source>
</evidence>
<accession>A0A2H0WT41</accession>
<feature type="transmembrane region" description="Helical" evidence="1">
    <location>
        <begin position="12"/>
        <end position="28"/>
    </location>
</feature>
<reference evidence="3" key="1">
    <citation type="submission" date="2017-09" db="EMBL/GenBank/DDBJ databases">
        <title>Depth-based differentiation of microbial function through sediment-hosted aquifers and enrichment of novel symbionts in the deep terrestrial subsurface.</title>
        <authorList>
            <person name="Probst A.J."/>
            <person name="Ladd B."/>
            <person name="Jarett J.K."/>
            <person name="Geller-Mcgrath D.E."/>
            <person name="Sieber C.M.K."/>
            <person name="Emerson J.B."/>
            <person name="Anantharaman K."/>
            <person name="Thomas B.C."/>
            <person name="Malmstrom R."/>
            <person name="Stieglmeier M."/>
            <person name="Klingl A."/>
            <person name="Woyke T."/>
            <person name="Ryan C.M."/>
            <person name="Banfield J.F."/>
        </authorList>
    </citation>
    <scope>NUCLEOTIDE SEQUENCE [LARGE SCALE GENOMIC DNA]</scope>
</reference>
<comment type="caution">
    <text evidence="2">The sequence shown here is derived from an EMBL/GenBank/DDBJ whole genome shotgun (WGS) entry which is preliminary data.</text>
</comment>
<dbReference type="Proteomes" id="UP000231198">
    <property type="component" value="Unassembled WGS sequence"/>
</dbReference>
<organism evidence="2 3">
    <name type="scientific">Candidatus Roizmanbacteria bacterium CG09_land_8_20_14_0_10_41_9</name>
    <dbReference type="NCBI Taxonomy" id="1974850"/>
    <lineage>
        <taxon>Bacteria</taxon>
        <taxon>Candidatus Roizmaniibacteriota</taxon>
    </lineage>
</organism>
<gene>
    <name evidence="2" type="ORF">COT62_01895</name>
</gene>
<evidence type="ECO:0000256" key="1">
    <source>
        <dbReference type="SAM" id="Phobius"/>
    </source>
</evidence>
<protein>
    <recommendedName>
        <fullName evidence="4">LytR/CpsA/Psr regulator C-terminal domain-containing protein</fullName>
    </recommendedName>
</protein>